<reference evidence="2" key="2">
    <citation type="submission" date="2022-06" db="UniProtKB">
        <authorList>
            <consortium name="EnsemblMetazoa"/>
        </authorList>
    </citation>
    <scope>IDENTIFICATION</scope>
    <source>
        <strain evidence="2">DF5081</strain>
    </source>
</reference>
<sequence length="161" mass="18233">MQKSFENVPEPVFCPSDPFGERAVRFPGKKKNARVKIEKKKKCFNVLNVEKIFDQPISNSSNNGWSVQTPARQNADRATRTGRGHPFSGRVKDVFGQPVHGGKLTQHRCSSAVHPGQKSSHLLSFTYFMLTVQKTTDFSFADALRRTYFQAVCFTDQKFTD</sequence>
<dbReference type="Proteomes" id="UP000005237">
    <property type="component" value="Unassembled WGS sequence"/>
</dbReference>
<feature type="region of interest" description="Disordered" evidence="1">
    <location>
        <begin position="61"/>
        <end position="88"/>
    </location>
</feature>
<reference evidence="3" key="1">
    <citation type="submission" date="2010-08" db="EMBL/GenBank/DDBJ databases">
        <authorList>
            <consortium name="Caenorhabditis japonica Sequencing Consortium"/>
            <person name="Wilson R.K."/>
        </authorList>
    </citation>
    <scope>NUCLEOTIDE SEQUENCE [LARGE SCALE GENOMIC DNA]</scope>
    <source>
        <strain evidence="3">DF5081</strain>
    </source>
</reference>
<dbReference type="AlphaFoldDB" id="A0A8R1I608"/>
<proteinExistence type="predicted"/>
<accession>A0A8R1I608</accession>
<dbReference type="EnsemblMetazoa" id="CJA24768.1">
    <property type="protein sequence ID" value="CJA24768.1"/>
    <property type="gene ID" value="WBGene00180340"/>
</dbReference>
<evidence type="ECO:0000313" key="3">
    <source>
        <dbReference type="Proteomes" id="UP000005237"/>
    </source>
</evidence>
<feature type="compositionally biased region" description="Polar residues" evidence="1">
    <location>
        <begin position="61"/>
        <end position="72"/>
    </location>
</feature>
<organism evidence="2 3">
    <name type="scientific">Caenorhabditis japonica</name>
    <dbReference type="NCBI Taxonomy" id="281687"/>
    <lineage>
        <taxon>Eukaryota</taxon>
        <taxon>Metazoa</taxon>
        <taxon>Ecdysozoa</taxon>
        <taxon>Nematoda</taxon>
        <taxon>Chromadorea</taxon>
        <taxon>Rhabditida</taxon>
        <taxon>Rhabditina</taxon>
        <taxon>Rhabditomorpha</taxon>
        <taxon>Rhabditoidea</taxon>
        <taxon>Rhabditidae</taxon>
        <taxon>Peloderinae</taxon>
        <taxon>Caenorhabditis</taxon>
    </lineage>
</organism>
<evidence type="ECO:0000313" key="2">
    <source>
        <dbReference type="EnsemblMetazoa" id="CJA24768.1"/>
    </source>
</evidence>
<evidence type="ECO:0000256" key="1">
    <source>
        <dbReference type="SAM" id="MobiDB-lite"/>
    </source>
</evidence>
<name>A0A8R1I608_CAEJA</name>
<keyword evidence="3" id="KW-1185">Reference proteome</keyword>
<protein>
    <submittedName>
        <fullName evidence="2">Uncharacterized protein</fullName>
    </submittedName>
</protein>